<keyword evidence="2" id="KW-1185">Reference proteome</keyword>
<name>A0ABP3JJR1_9BACI</name>
<evidence type="ECO:0000313" key="2">
    <source>
        <dbReference type="Proteomes" id="UP001500740"/>
    </source>
</evidence>
<dbReference type="InterPro" id="IPR005331">
    <property type="entry name" value="Sulfotransferase"/>
</dbReference>
<comment type="caution">
    <text evidence="1">The sequence shown here is derived from an EMBL/GenBank/DDBJ whole genome shotgun (WGS) entry which is preliminary data.</text>
</comment>
<accession>A0ABP3JJR1</accession>
<dbReference type="PANTHER" id="PTHR32301">
    <property type="entry name" value="COUNTIN RECEPTOR CNR3-RELATED"/>
    <property type="match status" value="1"/>
</dbReference>
<dbReference type="InterPro" id="IPR053259">
    <property type="entry name" value="Golvesin-related_Golgi"/>
</dbReference>
<dbReference type="EMBL" id="BAAACZ010000005">
    <property type="protein sequence ID" value="GAA0453979.1"/>
    <property type="molecule type" value="Genomic_DNA"/>
</dbReference>
<organism evidence="1 2">
    <name type="scientific">Alkalibacillus silvisoli</name>
    <dbReference type="NCBI Taxonomy" id="392823"/>
    <lineage>
        <taxon>Bacteria</taxon>
        <taxon>Bacillati</taxon>
        <taxon>Bacillota</taxon>
        <taxon>Bacilli</taxon>
        <taxon>Bacillales</taxon>
        <taxon>Bacillaceae</taxon>
        <taxon>Alkalibacillus</taxon>
    </lineage>
</organism>
<dbReference type="Gene3D" id="3.40.50.300">
    <property type="entry name" value="P-loop containing nucleotide triphosphate hydrolases"/>
    <property type="match status" value="1"/>
</dbReference>
<dbReference type="RefSeq" id="WP_343781689.1">
    <property type="nucleotide sequence ID" value="NZ_BAAACZ010000005.1"/>
</dbReference>
<reference evidence="2" key="1">
    <citation type="journal article" date="2019" name="Int. J. Syst. Evol. Microbiol.">
        <title>The Global Catalogue of Microorganisms (GCM) 10K type strain sequencing project: providing services to taxonomists for standard genome sequencing and annotation.</title>
        <authorList>
            <consortium name="The Broad Institute Genomics Platform"/>
            <consortium name="The Broad Institute Genome Sequencing Center for Infectious Disease"/>
            <person name="Wu L."/>
            <person name="Ma J."/>
        </authorList>
    </citation>
    <scope>NUCLEOTIDE SEQUENCE [LARGE SCALE GENOMIC DNA]</scope>
    <source>
        <strain evidence="2">JCM 14193</strain>
    </source>
</reference>
<proteinExistence type="predicted"/>
<protein>
    <submittedName>
        <fullName evidence="1">Sulfotransferase family 2 domain-containing protein</fullName>
    </submittedName>
</protein>
<sequence length="239" mass="29344">MIEFDQRPLNETNPFIYIHIPKTGGKTMWHLFEQQEEQIHVWHNRYFRKLNEPATYITMLRHPVDRVISTYYYIRQYERDPLYSKVKKMSLEQFVGWIQDESVENKRSKTKQDLANIRYRTVNLSTRYLAGGSPDAFHQAKKNLKKYFSFVGVIDYYLESLYMMQRMYGWNFREFTKQNVTKNRPHLSKVDPKLIKVIETYNQHDLMLYRFSKKRFNKQLELLNEQERYEMENWVEQYA</sequence>
<evidence type="ECO:0000313" key="1">
    <source>
        <dbReference type="EMBL" id="GAA0453979.1"/>
    </source>
</evidence>
<dbReference type="Pfam" id="PF03567">
    <property type="entry name" value="Sulfotransfer_2"/>
    <property type="match status" value="1"/>
</dbReference>
<dbReference type="Proteomes" id="UP001500740">
    <property type="component" value="Unassembled WGS sequence"/>
</dbReference>
<dbReference type="InterPro" id="IPR027417">
    <property type="entry name" value="P-loop_NTPase"/>
</dbReference>
<gene>
    <name evidence="1" type="ORF">GCM10008935_05990</name>
</gene>
<dbReference type="PANTHER" id="PTHR32301:SF6">
    <property type="entry name" value="GOLVESIN-RELATED"/>
    <property type="match status" value="1"/>
</dbReference>
<dbReference type="SUPFAM" id="SSF52540">
    <property type="entry name" value="P-loop containing nucleoside triphosphate hydrolases"/>
    <property type="match status" value="1"/>
</dbReference>